<dbReference type="GO" id="GO:0016491">
    <property type="term" value="F:oxidoreductase activity"/>
    <property type="evidence" value="ECO:0007669"/>
    <property type="project" value="UniProtKB-KW"/>
</dbReference>
<organism evidence="5 6">
    <name type="scientific">Multifurca ochricompacta</name>
    <dbReference type="NCBI Taxonomy" id="376703"/>
    <lineage>
        <taxon>Eukaryota</taxon>
        <taxon>Fungi</taxon>
        <taxon>Dikarya</taxon>
        <taxon>Basidiomycota</taxon>
        <taxon>Agaricomycotina</taxon>
        <taxon>Agaricomycetes</taxon>
        <taxon>Russulales</taxon>
        <taxon>Russulaceae</taxon>
        <taxon>Multifurca</taxon>
    </lineage>
</organism>
<evidence type="ECO:0000256" key="3">
    <source>
        <dbReference type="SAM" id="SignalP"/>
    </source>
</evidence>
<dbReference type="InterPro" id="IPR016169">
    <property type="entry name" value="FAD-bd_PCMH_sub2"/>
</dbReference>
<dbReference type="Pfam" id="PF01565">
    <property type="entry name" value="FAD_binding_4"/>
    <property type="match status" value="1"/>
</dbReference>
<proteinExistence type="inferred from homology"/>
<dbReference type="Gene3D" id="3.30.465.10">
    <property type="match status" value="2"/>
</dbReference>
<dbReference type="InterPro" id="IPR036318">
    <property type="entry name" value="FAD-bd_PCMH-like_sf"/>
</dbReference>
<protein>
    <recommendedName>
        <fullName evidence="4">FAD-binding PCMH-type domain-containing protein</fullName>
    </recommendedName>
</protein>
<dbReference type="PROSITE" id="PS51387">
    <property type="entry name" value="FAD_PCMH"/>
    <property type="match status" value="1"/>
</dbReference>
<name>A0AAD4LXV6_9AGAM</name>
<dbReference type="PANTHER" id="PTHR13878">
    <property type="entry name" value="GULONOLACTONE OXIDASE"/>
    <property type="match status" value="1"/>
</dbReference>
<dbReference type="PANTHER" id="PTHR13878:SF91">
    <property type="entry name" value="FAD BINDING DOMAIN PROTEIN (AFU_ORTHOLOGUE AFUA_6G12070)-RELATED"/>
    <property type="match status" value="1"/>
</dbReference>
<dbReference type="GO" id="GO:0071949">
    <property type="term" value="F:FAD binding"/>
    <property type="evidence" value="ECO:0007669"/>
    <property type="project" value="InterPro"/>
</dbReference>
<comment type="similarity">
    <text evidence="1">Belongs to the oxygen-dependent FAD-linked oxidoreductase family.</text>
</comment>
<evidence type="ECO:0000313" key="5">
    <source>
        <dbReference type="EMBL" id="KAI0292662.1"/>
    </source>
</evidence>
<evidence type="ECO:0000256" key="1">
    <source>
        <dbReference type="ARBA" id="ARBA00005466"/>
    </source>
</evidence>
<dbReference type="InterPro" id="IPR050432">
    <property type="entry name" value="FAD-linked_Oxidoreductases_BP"/>
</dbReference>
<keyword evidence="2" id="KW-0560">Oxidoreductase</keyword>
<keyword evidence="3" id="KW-0732">Signal</keyword>
<feature type="signal peptide" evidence="3">
    <location>
        <begin position="1"/>
        <end position="22"/>
    </location>
</feature>
<evidence type="ECO:0000256" key="2">
    <source>
        <dbReference type="ARBA" id="ARBA00023002"/>
    </source>
</evidence>
<reference evidence="5" key="1">
    <citation type="journal article" date="2022" name="New Phytol.">
        <title>Evolutionary transition to the ectomycorrhizal habit in the genomes of a hyperdiverse lineage of mushroom-forming fungi.</title>
        <authorList>
            <person name="Looney B."/>
            <person name="Miyauchi S."/>
            <person name="Morin E."/>
            <person name="Drula E."/>
            <person name="Courty P.E."/>
            <person name="Kohler A."/>
            <person name="Kuo A."/>
            <person name="LaButti K."/>
            <person name="Pangilinan J."/>
            <person name="Lipzen A."/>
            <person name="Riley R."/>
            <person name="Andreopoulos W."/>
            <person name="He G."/>
            <person name="Johnson J."/>
            <person name="Nolan M."/>
            <person name="Tritt A."/>
            <person name="Barry K.W."/>
            <person name="Grigoriev I.V."/>
            <person name="Nagy L.G."/>
            <person name="Hibbett D."/>
            <person name="Henrissat B."/>
            <person name="Matheny P.B."/>
            <person name="Labbe J."/>
            <person name="Martin F.M."/>
        </authorList>
    </citation>
    <scope>NUCLEOTIDE SEQUENCE</scope>
    <source>
        <strain evidence="5">BPL690</strain>
    </source>
</reference>
<evidence type="ECO:0000313" key="6">
    <source>
        <dbReference type="Proteomes" id="UP001203297"/>
    </source>
</evidence>
<dbReference type="AlphaFoldDB" id="A0AAD4LXV6"/>
<comment type="caution">
    <text evidence="5">The sequence shown here is derived from an EMBL/GenBank/DDBJ whole genome shotgun (WGS) entry which is preliminary data.</text>
</comment>
<gene>
    <name evidence="5" type="ORF">B0F90DRAFT_1822708</name>
</gene>
<keyword evidence="6" id="KW-1185">Reference proteome</keyword>
<dbReference type="InterPro" id="IPR016166">
    <property type="entry name" value="FAD-bd_PCMH"/>
</dbReference>
<dbReference type="EMBL" id="WTXG01000114">
    <property type="protein sequence ID" value="KAI0292662.1"/>
    <property type="molecule type" value="Genomic_DNA"/>
</dbReference>
<feature type="chain" id="PRO_5042278916" description="FAD-binding PCMH-type domain-containing protein" evidence="3">
    <location>
        <begin position="23"/>
        <end position="517"/>
    </location>
</feature>
<feature type="domain" description="FAD-binding PCMH-type" evidence="4">
    <location>
        <begin position="55"/>
        <end position="233"/>
    </location>
</feature>
<sequence>MARGRLWKACVIASLTIFQALIKVTFHSYEQINWETCTSSDACLVPANSKNATCGQGSISTYSVHATSSADVVKYVNFATKYNLRIVTKNTGHDYAGRSSGKGGFGLWTHGIKGISRNTTFVPAGSSIAPQDAVTIGAGVQWSDVYQFADDNNIIVVGGDSPNVGAAGGWIQGGGHSVLSQAYGLGVDNLLQATIVTANGVERTINEYQGAIRGGGPGTWGIITSITYKAHPGVPCAWVSISSRFSTVDDNYKLVQKYIEQAPVWADLGGGSFLNILPQSVTFLGVIPNATSVRAKQGLATIEPALPPGSNISYVDAPSFQSFFKATFDVSNEIVGINFALSSRLIPRTYFETDSAGLASALRKGQVFLGSSADVQTIQVLADTPAPKFQRNVTSTTPSWYNSLWHVIYTTAWPSNATVAQQQQLIKGIHDGAQVLRDYSPNSGAYISEADVYEPNHEASFWGTANAARLKTIKAKYDPKNFFQVWQGMDGMALRIRSTSAMLSSTPEMHPLLTSFA</sequence>
<accession>A0AAD4LXV6</accession>
<dbReference type="InterPro" id="IPR006094">
    <property type="entry name" value="Oxid_FAD_bind_N"/>
</dbReference>
<dbReference type="Proteomes" id="UP001203297">
    <property type="component" value="Unassembled WGS sequence"/>
</dbReference>
<dbReference type="SUPFAM" id="SSF56176">
    <property type="entry name" value="FAD-binding/transporter-associated domain-like"/>
    <property type="match status" value="1"/>
</dbReference>
<evidence type="ECO:0000259" key="4">
    <source>
        <dbReference type="PROSITE" id="PS51387"/>
    </source>
</evidence>
<dbReference type="InterPro" id="IPR012951">
    <property type="entry name" value="BBE"/>
</dbReference>
<dbReference type="Pfam" id="PF08031">
    <property type="entry name" value="BBE"/>
    <property type="match status" value="1"/>
</dbReference>